<gene>
    <name evidence="9 13" type="primary">infB</name>
    <name evidence="13" type="ORF">WI372_14490</name>
</gene>
<reference evidence="13 14" key="1">
    <citation type="submission" date="2024-02" db="EMBL/GenBank/DDBJ databases">
        <title>A novel Gemmatimonadota bacterium.</title>
        <authorList>
            <person name="Du Z.-J."/>
            <person name="Ye Y.-Q."/>
        </authorList>
    </citation>
    <scope>NUCLEOTIDE SEQUENCE [LARGE SCALE GENOMIC DNA]</scope>
    <source>
        <strain evidence="13 14">DH-20</strain>
    </source>
</reference>
<sequence length="919" mass="99011">MQVDELARDLKVDTAALLHLLREMGIHASDADSSLPDAAVARVLARIERERRSGKDVAEALQAALEEASSGPRRRRRRRAPRSEEPEEAAPEEADEVEPAAESDEEAPEAEPIAEVETAEEEPEPEVIEAEAEEPEEAPRPEAEEPEPVAVADEVDEAEAEPEVEAPEEPAAESEPATADEPSEPVDAVDAAPVASPDESGVASEADAADEESSTPAAARPEPARRNAPDGPVRVLRKPTPAASAGPGGTVRIQAEGYTTDGRRKKKDKKKRRGRVDQDAVQENLQRVMAEIKGGPGGGGKKKRRRGGRPSREEIELQEMEQQEEQEREAKTVKVNEFLTIAELAELMDVPAAQIVGSAFKNLSLMVTINQRLDFDQIEMLLDEFGFVAVREEDYAASEVEEVEDDDDPADLKPRPPVVTVMGHVDHGKTLLLDRIRKSNVVAGEAGGITQHIGAYHVELEDGRSISFLDTPGHAAFTAMRARGADITDIVILIVAADDSVMPQTIEAISHAKNAGVPMIVAVNKVDLPAANPGKVKQELLQHDVQVEDYGGQVLAAEISAKTGQGIDDLLEKVLLQAELLELTANPDRAAHGAVIEAQLDVGKGPVVTVLIQKGTLRVGDDFLCGIYDGRVRAMLDERGKQVKEAGPGMPVQILGSGGVPQAGDAFQAMDADRAAEIAANRQRLDREKQLRIKERGIKLGDFSALMADGQVGTLPLIIKGDVDGSVQAVSDALEQLGTSEVQVEIIHRAVGAINESDILLAETAGAVVIGFRVRPDTGARQLAERSGVDIQTYDVIYNAVDDVRSALEGMLSPEQKETILGTAEVREVFKITRVGTIAGCYVTEGTIERKARARLVRDGIVQYDGEFSSLKRFKDDVREVREGFECGIGIANYNDIKVGDVIECFRVEEVARTLASSS</sequence>
<feature type="domain" description="Tr-type G" evidence="12">
    <location>
        <begin position="414"/>
        <end position="584"/>
    </location>
</feature>
<evidence type="ECO:0000256" key="3">
    <source>
        <dbReference type="ARBA" id="ARBA00020675"/>
    </source>
</evidence>
<comment type="caution">
    <text evidence="13">The sequence shown here is derived from an EMBL/GenBank/DDBJ whole genome shotgun (WGS) entry which is preliminary data.</text>
</comment>
<feature type="binding site" evidence="9">
    <location>
        <begin position="524"/>
        <end position="527"/>
    </location>
    <ligand>
        <name>GTP</name>
        <dbReference type="ChEBI" id="CHEBI:37565"/>
    </ligand>
</feature>
<name>A0ABU9EBT6_9BACT</name>
<protein>
    <recommendedName>
        <fullName evidence="3 9">Translation initiation factor IF-2</fullName>
    </recommendedName>
</protein>
<evidence type="ECO:0000256" key="4">
    <source>
        <dbReference type="ARBA" id="ARBA00022490"/>
    </source>
</evidence>
<keyword evidence="7 9" id="KW-0648">Protein biosynthesis</keyword>
<dbReference type="Gene3D" id="3.40.50.10050">
    <property type="entry name" value="Translation initiation factor IF- 2, domain 3"/>
    <property type="match status" value="1"/>
</dbReference>
<feature type="compositionally biased region" description="Low complexity" evidence="11">
    <location>
        <begin position="173"/>
        <end position="206"/>
    </location>
</feature>
<dbReference type="Gene3D" id="1.10.10.2480">
    <property type="match status" value="1"/>
</dbReference>
<accession>A0ABU9EBT6</accession>
<feature type="compositionally biased region" description="Acidic residues" evidence="11">
    <location>
        <begin position="85"/>
        <end position="136"/>
    </location>
</feature>
<dbReference type="RefSeq" id="WP_405274587.1">
    <property type="nucleotide sequence ID" value="NZ_CP144380.1"/>
</dbReference>
<dbReference type="PROSITE" id="PS51722">
    <property type="entry name" value="G_TR_2"/>
    <property type="match status" value="1"/>
</dbReference>
<evidence type="ECO:0000256" key="11">
    <source>
        <dbReference type="SAM" id="MobiDB-lite"/>
    </source>
</evidence>
<comment type="subcellular location">
    <subcellularLocation>
        <location evidence="1 9">Cytoplasm</location>
    </subcellularLocation>
</comment>
<dbReference type="InterPro" id="IPR005225">
    <property type="entry name" value="Small_GTP-bd"/>
</dbReference>
<dbReference type="GO" id="GO:0003743">
    <property type="term" value="F:translation initiation factor activity"/>
    <property type="evidence" value="ECO:0007669"/>
    <property type="project" value="UniProtKB-KW"/>
</dbReference>
<dbReference type="NCBIfam" id="TIGR00487">
    <property type="entry name" value="IF-2"/>
    <property type="match status" value="1"/>
</dbReference>
<dbReference type="InterPro" id="IPR053905">
    <property type="entry name" value="EF-G-like_DII"/>
</dbReference>
<dbReference type="InterPro" id="IPR000178">
    <property type="entry name" value="TF_IF2_bacterial-like"/>
</dbReference>
<keyword evidence="4 9" id="KW-0963">Cytoplasm</keyword>
<dbReference type="Pfam" id="PF04760">
    <property type="entry name" value="IF2_N"/>
    <property type="match status" value="1"/>
</dbReference>
<evidence type="ECO:0000256" key="1">
    <source>
        <dbReference type="ARBA" id="ARBA00004496"/>
    </source>
</evidence>
<dbReference type="InterPro" id="IPR004161">
    <property type="entry name" value="EFTu-like_2"/>
</dbReference>
<dbReference type="SUPFAM" id="SSF52540">
    <property type="entry name" value="P-loop containing nucleoside triphosphate hydrolases"/>
    <property type="match status" value="1"/>
</dbReference>
<feature type="compositionally biased region" description="Basic residues" evidence="11">
    <location>
        <begin position="263"/>
        <end position="274"/>
    </location>
</feature>
<dbReference type="Proteomes" id="UP001484239">
    <property type="component" value="Unassembled WGS sequence"/>
</dbReference>
<dbReference type="CDD" id="cd01887">
    <property type="entry name" value="IF2_eIF5B"/>
    <property type="match status" value="1"/>
</dbReference>
<dbReference type="CDD" id="cd03692">
    <property type="entry name" value="mtIF2_IVc"/>
    <property type="match status" value="1"/>
</dbReference>
<proteinExistence type="inferred from homology"/>
<evidence type="ECO:0000313" key="13">
    <source>
        <dbReference type="EMBL" id="MEK9502198.1"/>
    </source>
</evidence>
<dbReference type="InterPro" id="IPR015760">
    <property type="entry name" value="TIF_IF2"/>
</dbReference>
<evidence type="ECO:0000256" key="2">
    <source>
        <dbReference type="ARBA" id="ARBA00007733"/>
    </source>
</evidence>
<keyword evidence="8 9" id="KW-0342">GTP-binding</keyword>
<comment type="function">
    <text evidence="9 10">One of the essential components for the initiation of protein synthesis. Protects formylmethionyl-tRNA from spontaneous hydrolysis and promotes its binding to the 30S ribosomal subunits. Also involved in the hydrolysis of GTP during the formation of the 70S ribosomal complex.</text>
</comment>
<evidence type="ECO:0000256" key="10">
    <source>
        <dbReference type="RuleBase" id="RU000644"/>
    </source>
</evidence>
<evidence type="ECO:0000256" key="5">
    <source>
        <dbReference type="ARBA" id="ARBA00022540"/>
    </source>
</evidence>
<feature type="region of interest" description="Disordered" evidence="11">
    <location>
        <begin position="51"/>
        <end position="330"/>
    </location>
</feature>
<dbReference type="EMBL" id="JBBHLI010000010">
    <property type="protein sequence ID" value="MEK9502198.1"/>
    <property type="molecule type" value="Genomic_DNA"/>
</dbReference>
<dbReference type="Pfam" id="PF11987">
    <property type="entry name" value="IF-2"/>
    <property type="match status" value="1"/>
</dbReference>
<dbReference type="Pfam" id="PF03144">
    <property type="entry name" value="GTP_EFTU_D2"/>
    <property type="match status" value="1"/>
</dbReference>
<evidence type="ECO:0000256" key="7">
    <source>
        <dbReference type="ARBA" id="ARBA00022917"/>
    </source>
</evidence>
<dbReference type="InterPro" id="IPR000795">
    <property type="entry name" value="T_Tr_GTP-bd_dom"/>
</dbReference>
<dbReference type="Gene3D" id="3.40.50.300">
    <property type="entry name" value="P-loop containing nucleotide triphosphate hydrolases"/>
    <property type="match status" value="1"/>
</dbReference>
<feature type="binding site" evidence="9">
    <location>
        <begin position="470"/>
        <end position="474"/>
    </location>
    <ligand>
        <name>GTP</name>
        <dbReference type="ChEBI" id="CHEBI:37565"/>
    </ligand>
</feature>
<keyword evidence="6 9" id="KW-0547">Nucleotide-binding</keyword>
<feature type="compositionally biased region" description="Low complexity" evidence="11">
    <location>
        <begin position="59"/>
        <end position="71"/>
    </location>
</feature>
<feature type="compositionally biased region" description="Basic residues" evidence="11">
    <location>
        <begin position="300"/>
        <end position="309"/>
    </location>
</feature>
<evidence type="ECO:0000256" key="9">
    <source>
        <dbReference type="HAMAP-Rule" id="MF_00100"/>
    </source>
</evidence>
<dbReference type="SUPFAM" id="SSF50447">
    <property type="entry name" value="Translation proteins"/>
    <property type="match status" value="2"/>
</dbReference>
<keyword evidence="5 9" id="KW-0396">Initiation factor</keyword>
<dbReference type="InterPro" id="IPR036925">
    <property type="entry name" value="TIF_IF2_dom3_sf"/>
</dbReference>
<organism evidence="13 14">
    <name type="scientific">Gaopeijia maritima</name>
    <dbReference type="NCBI Taxonomy" id="3119007"/>
    <lineage>
        <taxon>Bacteria</taxon>
        <taxon>Pseudomonadati</taxon>
        <taxon>Gemmatimonadota</taxon>
        <taxon>Longimicrobiia</taxon>
        <taxon>Gaopeijiales</taxon>
        <taxon>Gaopeijiaceae</taxon>
        <taxon>Gaopeijia</taxon>
    </lineage>
</organism>
<dbReference type="Gene3D" id="2.40.30.10">
    <property type="entry name" value="Translation factors"/>
    <property type="match status" value="2"/>
</dbReference>
<dbReference type="CDD" id="cd03702">
    <property type="entry name" value="IF2_mtIF2_II"/>
    <property type="match status" value="1"/>
</dbReference>
<dbReference type="InterPro" id="IPR044145">
    <property type="entry name" value="IF2_II"/>
</dbReference>
<dbReference type="SUPFAM" id="SSF52156">
    <property type="entry name" value="Initiation factor IF2/eIF5b, domain 3"/>
    <property type="match status" value="1"/>
</dbReference>
<dbReference type="HAMAP" id="MF_00100_B">
    <property type="entry name" value="IF_2_B"/>
    <property type="match status" value="1"/>
</dbReference>
<dbReference type="Pfam" id="PF00009">
    <property type="entry name" value="GTP_EFTU"/>
    <property type="match status" value="1"/>
</dbReference>
<dbReference type="InterPro" id="IPR009000">
    <property type="entry name" value="Transl_B-barrel_sf"/>
</dbReference>
<feature type="compositionally biased region" description="Acidic residues" evidence="11">
    <location>
        <begin position="316"/>
        <end position="327"/>
    </location>
</feature>
<keyword evidence="14" id="KW-1185">Reference proteome</keyword>
<evidence type="ECO:0000256" key="6">
    <source>
        <dbReference type="ARBA" id="ARBA00022741"/>
    </source>
</evidence>
<dbReference type="InterPro" id="IPR023115">
    <property type="entry name" value="TIF_IF2_dom3"/>
</dbReference>
<dbReference type="PANTHER" id="PTHR43381:SF5">
    <property type="entry name" value="TR-TYPE G DOMAIN-CONTAINING PROTEIN"/>
    <property type="match status" value="1"/>
</dbReference>
<comment type="similarity">
    <text evidence="2 9 10">Belongs to the TRAFAC class translation factor GTPase superfamily. Classic translation factor GTPase family. IF-2 subfamily.</text>
</comment>
<feature type="binding site" evidence="9">
    <location>
        <begin position="423"/>
        <end position="430"/>
    </location>
    <ligand>
        <name>GTP</name>
        <dbReference type="ChEBI" id="CHEBI:37565"/>
    </ligand>
</feature>
<feature type="compositionally biased region" description="Acidic residues" evidence="11">
    <location>
        <begin position="153"/>
        <end position="172"/>
    </location>
</feature>
<dbReference type="InterPro" id="IPR027417">
    <property type="entry name" value="P-loop_NTPase"/>
</dbReference>
<evidence type="ECO:0000256" key="8">
    <source>
        <dbReference type="ARBA" id="ARBA00023134"/>
    </source>
</evidence>
<evidence type="ECO:0000313" key="14">
    <source>
        <dbReference type="Proteomes" id="UP001484239"/>
    </source>
</evidence>
<dbReference type="PANTHER" id="PTHR43381">
    <property type="entry name" value="TRANSLATION INITIATION FACTOR IF-2-RELATED"/>
    <property type="match status" value="1"/>
</dbReference>
<evidence type="ECO:0000259" key="12">
    <source>
        <dbReference type="PROSITE" id="PS51722"/>
    </source>
</evidence>
<dbReference type="NCBIfam" id="TIGR00231">
    <property type="entry name" value="small_GTP"/>
    <property type="match status" value="1"/>
</dbReference>
<dbReference type="InterPro" id="IPR006847">
    <property type="entry name" value="IF2_N"/>
</dbReference>
<dbReference type="Pfam" id="PF22042">
    <property type="entry name" value="EF-G_D2"/>
    <property type="match status" value="1"/>
</dbReference>
<comment type="caution">
    <text evidence="9">Lacks conserved residue(s) required for the propagation of feature annotation.</text>
</comment>